<keyword evidence="4" id="KW-1185">Reference proteome</keyword>
<accession>A0A5C5VJM8</accession>
<evidence type="ECO:0000313" key="3">
    <source>
        <dbReference type="EMBL" id="TWT38193.1"/>
    </source>
</evidence>
<proteinExistence type="predicted"/>
<dbReference type="OrthoDB" id="9983413at2"/>
<name>A0A5C5VJM8_9BACT</name>
<feature type="transmembrane region" description="Helical" evidence="2">
    <location>
        <begin position="220"/>
        <end position="237"/>
    </location>
</feature>
<comment type="caution">
    <text evidence="3">The sequence shown here is derived from an EMBL/GenBank/DDBJ whole genome shotgun (WGS) entry which is preliminary data.</text>
</comment>
<evidence type="ECO:0000256" key="1">
    <source>
        <dbReference type="SAM" id="MobiDB-lite"/>
    </source>
</evidence>
<dbReference type="Proteomes" id="UP000316714">
    <property type="component" value="Unassembled WGS sequence"/>
</dbReference>
<reference evidence="3 4" key="1">
    <citation type="submission" date="2019-02" db="EMBL/GenBank/DDBJ databases">
        <title>Deep-cultivation of Planctomycetes and their phenomic and genomic characterization uncovers novel biology.</title>
        <authorList>
            <person name="Wiegand S."/>
            <person name="Jogler M."/>
            <person name="Boedeker C."/>
            <person name="Pinto D."/>
            <person name="Vollmers J."/>
            <person name="Rivas-Marin E."/>
            <person name="Kohn T."/>
            <person name="Peeters S.H."/>
            <person name="Heuer A."/>
            <person name="Rast P."/>
            <person name="Oberbeckmann S."/>
            <person name="Bunk B."/>
            <person name="Jeske O."/>
            <person name="Meyerdierks A."/>
            <person name="Storesund J.E."/>
            <person name="Kallscheuer N."/>
            <person name="Luecker S."/>
            <person name="Lage O.M."/>
            <person name="Pohl T."/>
            <person name="Merkel B.J."/>
            <person name="Hornburger P."/>
            <person name="Mueller R.-W."/>
            <person name="Bruemmer F."/>
            <person name="Labrenz M."/>
            <person name="Spormann A.M."/>
            <person name="Op Den Camp H."/>
            <person name="Overmann J."/>
            <person name="Amann R."/>
            <person name="Jetten M.S.M."/>
            <person name="Mascher T."/>
            <person name="Medema M.H."/>
            <person name="Devos D.P."/>
            <person name="Kaster A.-K."/>
            <person name="Ovreas L."/>
            <person name="Rohde M."/>
            <person name="Galperin M.Y."/>
            <person name="Jogler C."/>
        </authorList>
    </citation>
    <scope>NUCLEOTIDE SEQUENCE [LARGE SCALE GENOMIC DNA]</scope>
    <source>
        <strain evidence="3 4">KOR34</strain>
    </source>
</reference>
<organism evidence="3 4">
    <name type="scientific">Posidoniimonas corsicana</name>
    <dbReference type="NCBI Taxonomy" id="1938618"/>
    <lineage>
        <taxon>Bacteria</taxon>
        <taxon>Pseudomonadati</taxon>
        <taxon>Planctomycetota</taxon>
        <taxon>Planctomycetia</taxon>
        <taxon>Pirellulales</taxon>
        <taxon>Lacipirellulaceae</taxon>
        <taxon>Posidoniimonas</taxon>
    </lineage>
</organism>
<feature type="region of interest" description="Disordered" evidence="1">
    <location>
        <begin position="1"/>
        <end position="32"/>
    </location>
</feature>
<feature type="transmembrane region" description="Helical" evidence="2">
    <location>
        <begin position="165"/>
        <end position="189"/>
    </location>
</feature>
<dbReference type="AlphaFoldDB" id="A0A5C5VJM8"/>
<feature type="region of interest" description="Disordered" evidence="1">
    <location>
        <begin position="276"/>
        <end position="298"/>
    </location>
</feature>
<keyword evidence="2" id="KW-0812">Transmembrane</keyword>
<evidence type="ECO:0000313" key="4">
    <source>
        <dbReference type="Proteomes" id="UP000316714"/>
    </source>
</evidence>
<dbReference type="EMBL" id="SIHJ01000001">
    <property type="protein sequence ID" value="TWT38193.1"/>
    <property type="molecule type" value="Genomic_DNA"/>
</dbReference>
<protein>
    <submittedName>
        <fullName evidence="3">Uncharacterized protein</fullName>
    </submittedName>
</protein>
<sequence>MTSDQERPAGEAGSHGGPAPTPEPGGLRPANPPDEPWPAIGVGIAVSAGLYPCVALVPAIGVASLGMLITGDAPGSLALLERLAASIAMTVVVGMILIFVTAVVCVPVLFVIWSMVRLLGLHLTWPAAGAFGGSAVAFAYFAPICYLGLQDLHWQLGGMVQPVEFVMLVVVVAIGPLLAVFVGQVGGAYGGVGIEQQRESLGLPGAVQYEGRMAFSIRQLLGLTVVVSLLLAALRLAGLLNSATFFLVGCWLVWHVVSRRLAIALARRLRRNRPGRGLLTMPATPTSGAPEPPVAGGS</sequence>
<gene>
    <name evidence="3" type="ORF">KOR34_31610</name>
</gene>
<feature type="transmembrane region" description="Helical" evidence="2">
    <location>
        <begin position="50"/>
        <end position="71"/>
    </location>
</feature>
<feature type="transmembrane region" description="Helical" evidence="2">
    <location>
        <begin position="243"/>
        <end position="266"/>
    </location>
</feature>
<keyword evidence="2" id="KW-1133">Transmembrane helix</keyword>
<evidence type="ECO:0000256" key="2">
    <source>
        <dbReference type="SAM" id="Phobius"/>
    </source>
</evidence>
<dbReference type="RefSeq" id="WP_146565540.1">
    <property type="nucleotide sequence ID" value="NZ_SIHJ01000001.1"/>
</dbReference>
<keyword evidence="2" id="KW-0472">Membrane</keyword>
<feature type="transmembrane region" description="Helical" evidence="2">
    <location>
        <begin position="83"/>
        <end position="113"/>
    </location>
</feature>
<feature type="transmembrane region" description="Helical" evidence="2">
    <location>
        <begin position="125"/>
        <end position="149"/>
    </location>
</feature>